<evidence type="ECO:0000313" key="4">
    <source>
        <dbReference type="Proteomes" id="UP001244552"/>
    </source>
</evidence>
<dbReference type="SUPFAM" id="SSF53850">
    <property type="entry name" value="Periplasmic binding protein-like II"/>
    <property type="match status" value="1"/>
</dbReference>
<sequence>MKAWKALARKTAGAVAGAAAGAALVLALGAGVAQAADPADPAACRTVRFGDVGWTDITATTALASVTLDALGYKPTTTMSSVPLVYTGLKTKSLDVFLGNWMPTMEPFLTPALADGSVEVTRVNLEGAKYTLAVPKYAADAGLKTFADIAKFKDKLGGKIHGIEAGNDGNLLIDKMLKADAFGLKDFKLVESSEAGMLAEVKRAARGKSWIVFLGWEPHPMNKTFEISYLEGGDDWFGPNLGGATVSTNVRKGYAADCPNVGRFLSNLSFTLAMENAVMDDIMNGNKKPDAAARGWLKSNPDVLKAWLAGVTTVDGKDGLAAVQAKLGLPAKS</sequence>
<protein>
    <submittedName>
        <fullName evidence="3">Glycine betaine/proline transport system substrate-binding protein</fullName>
    </submittedName>
</protein>
<dbReference type="RefSeq" id="WP_209984315.1">
    <property type="nucleotide sequence ID" value="NZ_JAGINO010000014.1"/>
</dbReference>
<gene>
    <name evidence="3" type="ORF">QO018_003275</name>
</gene>
<evidence type="ECO:0000259" key="2">
    <source>
        <dbReference type="Pfam" id="PF04069"/>
    </source>
</evidence>
<keyword evidence="4" id="KW-1185">Reference proteome</keyword>
<accession>A0ABU0MLQ5</accession>
<evidence type="ECO:0000256" key="1">
    <source>
        <dbReference type="SAM" id="SignalP"/>
    </source>
</evidence>
<dbReference type="EMBL" id="JAUSVU010000011">
    <property type="protein sequence ID" value="MDQ0534402.1"/>
    <property type="molecule type" value="Genomic_DNA"/>
</dbReference>
<dbReference type="InterPro" id="IPR017783">
    <property type="entry name" value="ABC_choline_sub-bd"/>
</dbReference>
<proteinExistence type="predicted"/>
<dbReference type="InterPro" id="IPR007210">
    <property type="entry name" value="ABC_Gly_betaine_transp_sub-bd"/>
</dbReference>
<dbReference type="Pfam" id="PF04069">
    <property type="entry name" value="OpuAC"/>
    <property type="match status" value="1"/>
</dbReference>
<feature type="signal peptide" evidence="1">
    <location>
        <begin position="1"/>
        <end position="35"/>
    </location>
</feature>
<evidence type="ECO:0000313" key="3">
    <source>
        <dbReference type="EMBL" id="MDQ0534402.1"/>
    </source>
</evidence>
<name>A0ABU0MLQ5_9PROT</name>
<keyword evidence="1" id="KW-0732">Signal</keyword>
<dbReference type="Gene3D" id="3.40.190.10">
    <property type="entry name" value="Periplasmic binding protein-like II"/>
    <property type="match status" value="1"/>
</dbReference>
<reference evidence="3 4" key="1">
    <citation type="submission" date="2023-07" db="EMBL/GenBank/DDBJ databases">
        <title>Genomic Encyclopedia of Type Strains, Phase IV (KMG-IV): sequencing the most valuable type-strain genomes for metagenomic binning, comparative biology and taxonomic classification.</title>
        <authorList>
            <person name="Goeker M."/>
        </authorList>
    </citation>
    <scope>NUCLEOTIDE SEQUENCE [LARGE SCALE GENOMIC DNA]</scope>
    <source>
        <strain evidence="3 4">DSM 19922</strain>
    </source>
</reference>
<dbReference type="NCBIfam" id="TIGR03414">
    <property type="entry name" value="ABC_choline_bnd"/>
    <property type="match status" value="1"/>
</dbReference>
<feature type="domain" description="ABC-type glycine betaine transport system substrate-binding" evidence="2">
    <location>
        <begin position="46"/>
        <end position="298"/>
    </location>
</feature>
<dbReference type="CDD" id="cd13640">
    <property type="entry name" value="PBP2_ChoX"/>
    <property type="match status" value="1"/>
</dbReference>
<organism evidence="3 4">
    <name type="scientific">Azospirillum picis</name>
    <dbReference type="NCBI Taxonomy" id="488438"/>
    <lineage>
        <taxon>Bacteria</taxon>
        <taxon>Pseudomonadati</taxon>
        <taxon>Pseudomonadota</taxon>
        <taxon>Alphaproteobacteria</taxon>
        <taxon>Rhodospirillales</taxon>
        <taxon>Azospirillaceae</taxon>
        <taxon>Azospirillum</taxon>
    </lineage>
</organism>
<feature type="chain" id="PRO_5045173793" evidence="1">
    <location>
        <begin position="36"/>
        <end position="333"/>
    </location>
</feature>
<dbReference type="Proteomes" id="UP001244552">
    <property type="component" value="Unassembled WGS sequence"/>
</dbReference>
<comment type="caution">
    <text evidence="3">The sequence shown here is derived from an EMBL/GenBank/DDBJ whole genome shotgun (WGS) entry which is preliminary data.</text>
</comment>
<dbReference type="Gene3D" id="3.40.190.100">
    <property type="entry name" value="Glycine betaine-binding periplasmic protein, domain 2"/>
    <property type="match status" value="1"/>
</dbReference>